<dbReference type="AlphaFoldDB" id="A0A6J7JFF6"/>
<dbReference type="PANTHER" id="PTHR30290:SF83">
    <property type="entry name" value="ABC TRANSPORTER SUBSTRATE-BINDING PROTEIN"/>
    <property type="match status" value="1"/>
</dbReference>
<dbReference type="GO" id="GO:0015833">
    <property type="term" value="P:peptide transport"/>
    <property type="evidence" value="ECO:0007669"/>
    <property type="project" value="TreeGrafter"/>
</dbReference>
<feature type="domain" description="Solute-binding protein family 5" evidence="1">
    <location>
        <begin position="86"/>
        <end position="464"/>
    </location>
</feature>
<dbReference type="EMBL" id="CAFABA010000022">
    <property type="protein sequence ID" value="CAB4822347.1"/>
    <property type="molecule type" value="Genomic_DNA"/>
</dbReference>
<dbReference type="PANTHER" id="PTHR30290">
    <property type="entry name" value="PERIPLASMIC BINDING COMPONENT OF ABC TRANSPORTER"/>
    <property type="match status" value="1"/>
</dbReference>
<dbReference type="PIRSF" id="PIRSF002741">
    <property type="entry name" value="MppA"/>
    <property type="match status" value="1"/>
</dbReference>
<dbReference type="EMBL" id="CAFBMH010000238">
    <property type="protein sequence ID" value="CAB4941364.1"/>
    <property type="molecule type" value="Genomic_DNA"/>
</dbReference>
<evidence type="ECO:0000259" key="1">
    <source>
        <dbReference type="Pfam" id="PF00496"/>
    </source>
</evidence>
<dbReference type="Gene3D" id="3.40.190.10">
    <property type="entry name" value="Periplasmic binding protein-like II"/>
    <property type="match status" value="1"/>
</dbReference>
<name>A0A6J7JFF6_9ZZZZ</name>
<dbReference type="InterPro" id="IPR000914">
    <property type="entry name" value="SBP_5_dom"/>
</dbReference>
<dbReference type="InterPro" id="IPR030678">
    <property type="entry name" value="Peptide/Ni-bd"/>
</dbReference>
<dbReference type="GO" id="GO:0043190">
    <property type="term" value="C:ATP-binding cassette (ABC) transporter complex"/>
    <property type="evidence" value="ECO:0007669"/>
    <property type="project" value="InterPro"/>
</dbReference>
<dbReference type="InterPro" id="IPR039424">
    <property type="entry name" value="SBP_5"/>
</dbReference>
<proteinExistence type="predicted"/>
<reference evidence="3" key="1">
    <citation type="submission" date="2020-05" db="EMBL/GenBank/DDBJ databases">
        <authorList>
            <person name="Chiriac C."/>
            <person name="Salcher M."/>
            <person name="Ghai R."/>
            <person name="Kavagutti S V."/>
        </authorList>
    </citation>
    <scope>NUCLEOTIDE SEQUENCE</scope>
</reference>
<dbReference type="CDD" id="cd00995">
    <property type="entry name" value="PBP2_NikA_DppA_OppA_like"/>
    <property type="match status" value="1"/>
</dbReference>
<dbReference type="Gene3D" id="3.90.76.10">
    <property type="entry name" value="Dipeptide-binding Protein, Domain 1"/>
    <property type="match status" value="1"/>
</dbReference>
<evidence type="ECO:0000313" key="2">
    <source>
        <dbReference type="EMBL" id="CAB4822347.1"/>
    </source>
</evidence>
<evidence type="ECO:0000313" key="3">
    <source>
        <dbReference type="EMBL" id="CAB4941364.1"/>
    </source>
</evidence>
<protein>
    <submittedName>
        <fullName evidence="3">Unannotated protein</fullName>
    </submittedName>
</protein>
<dbReference type="Gene3D" id="3.10.105.10">
    <property type="entry name" value="Dipeptide-binding Protein, Domain 3"/>
    <property type="match status" value="1"/>
</dbReference>
<dbReference type="SUPFAM" id="SSF53850">
    <property type="entry name" value="Periplasmic binding protein-like II"/>
    <property type="match status" value="1"/>
</dbReference>
<dbReference type="GO" id="GO:0042597">
    <property type="term" value="C:periplasmic space"/>
    <property type="evidence" value="ECO:0007669"/>
    <property type="project" value="UniProtKB-ARBA"/>
</dbReference>
<organism evidence="3">
    <name type="scientific">freshwater metagenome</name>
    <dbReference type="NCBI Taxonomy" id="449393"/>
    <lineage>
        <taxon>unclassified sequences</taxon>
        <taxon>metagenomes</taxon>
        <taxon>ecological metagenomes</taxon>
    </lineage>
</organism>
<gene>
    <name evidence="2" type="ORF">UFOPK3139_00784</name>
    <name evidence="3" type="ORF">UFOPK3543_03276</name>
</gene>
<accession>A0A6J7JFF6</accession>
<dbReference type="GO" id="GO:1904680">
    <property type="term" value="F:peptide transmembrane transporter activity"/>
    <property type="evidence" value="ECO:0007669"/>
    <property type="project" value="TreeGrafter"/>
</dbReference>
<dbReference type="Pfam" id="PF00496">
    <property type="entry name" value="SBP_bac_5"/>
    <property type="match status" value="1"/>
</dbReference>
<dbReference type="PROSITE" id="PS51257">
    <property type="entry name" value="PROKAR_LIPOPROTEIN"/>
    <property type="match status" value="1"/>
</dbReference>
<sequence>MVAGGRWRASAVFIVAGLVLTACGDDGSSASGAAGTFTDGAQLQTDNLTSFDPGLVSTLDESQVTSAIYDGLTDFDFSDKAKPVLKGLVAERWQANADASEYTFTLKKRLVFSNGDPVLPSSFKYAWVRAGQKDFASPYGYLINYIKGGADLQAGKVTNLNSSIIADDAAMTLKVILESPFADFPVVVSHSFFYPLPEKVVSKLTDQTQWDKGLMIGNGPFMLEKPKSDTEVVLVRNDKWAGSVLGDKKAVLDKIVFKVTKDVESAYTDFEAGNVMSATIPSGKYSDAQSKYGNTTKSLLLGSYHFDFGFTDPQLGGEKNLKLRQAISLAVDREQINQKVFEGVRTLSAGVTPNGIPGFKAGICKFCTFDLTKAKSLLKEWQDAGNKLSGPISIDYKTGDSSADVVAIIQQNLKDLGIEVKTNPVSSKYFGSMAAGGCHLCRAGWYADYPTYGNFMFDLFSKAAVGGNNLGSFDDPKFDSILTKAQSEPDDTKRATLYQQAEDYLLNGAMAVLTLNWLNGDQVYAKNVVNYGQSPLGLILWERVGLKK</sequence>